<evidence type="ECO:0000256" key="1">
    <source>
        <dbReference type="SAM" id="SignalP"/>
    </source>
</evidence>
<proteinExistence type="predicted"/>
<dbReference type="EMBL" id="CP060717">
    <property type="protein sequence ID" value="QNN65240.1"/>
    <property type="molecule type" value="Genomic_DNA"/>
</dbReference>
<gene>
    <name evidence="2" type="ORF">H9L12_00885</name>
</gene>
<dbReference type="KEGG" id="srhi:H9L12_00885"/>
<keyword evidence="1" id="KW-0732">Signal</keyword>
<evidence type="ECO:0000313" key="3">
    <source>
        <dbReference type="Proteomes" id="UP000515955"/>
    </source>
</evidence>
<feature type="chain" id="PRO_5028910321" evidence="1">
    <location>
        <begin position="23"/>
        <end position="157"/>
    </location>
</feature>
<evidence type="ECO:0000313" key="2">
    <source>
        <dbReference type="EMBL" id="QNN65240.1"/>
    </source>
</evidence>
<accession>A0A7G9SBL5</accession>
<reference evidence="2 3" key="1">
    <citation type="submission" date="2020-08" db="EMBL/GenBank/DDBJ databases">
        <title>Genome sequence of Sphingomonas rhizophila KACC 19189T.</title>
        <authorList>
            <person name="Hyun D.-W."/>
            <person name="Bae J.-W."/>
        </authorList>
    </citation>
    <scope>NUCLEOTIDE SEQUENCE [LARGE SCALE GENOMIC DNA]</scope>
    <source>
        <strain evidence="2 3">KACC 19189</strain>
    </source>
</reference>
<feature type="signal peptide" evidence="1">
    <location>
        <begin position="1"/>
        <end position="22"/>
    </location>
</feature>
<sequence length="157" mass="16866">MSEIFKVLLVASCFAVPSVAPAAPANVVAYNCIFPVEGSAQHGKKFDYLAVLIPNWLESTSGTPFDVIDPSDLLQGGSLSRLMKKESSFALAGAPSDKTKMLLISIDTDKPGVFDAVLGNHATPEIKREGQCAAMGEKARESFEFWRVHPDRIGDAP</sequence>
<organism evidence="2 3">
    <name type="scientific">Sphingomonas rhizophila</name>
    <dbReference type="NCBI Taxonomy" id="2071607"/>
    <lineage>
        <taxon>Bacteria</taxon>
        <taxon>Pseudomonadati</taxon>
        <taxon>Pseudomonadota</taxon>
        <taxon>Alphaproteobacteria</taxon>
        <taxon>Sphingomonadales</taxon>
        <taxon>Sphingomonadaceae</taxon>
        <taxon>Sphingomonas</taxon>
    </lineage>
</organism>
<dbReference type="Proteomes" id="UP000515955">
    <property type="component" value="Chromosome"/>
</dbReference>
<keyword evidence="3" id="KW-1185">Reference proteome</keyword>
<dbReference type="RefSeq" id="WP_187542233.1">
    <property type="nucleotide sequence ID" value="NZ_CP060717.1"/>
</dbReference>
<name>A0A7G9SBL5_9SPHN</name>
<protein>
    <submittedName>
        <fullName evidence="2">Uncharacterized protein</fullName>
    </submittedName>
</protein>
<dbReference type="AlphaFoldDB" id="A0A7G9SBL5"/>